<dbReference type="Gene3D" id="1.10.10.60">
    <property type="entry name" value="Homeodomain-like"/>
    <property type="match status" value="1"/>
</dbReference>
<evidence type="ECO:0000313" key="6">
    <source>
        <dbReference type="Proteomes" id="UP000239352"/>
    </source>
</evidence>
<dbReference type="InParanoid" id="A0A2T0GZ55"/>
<evidence type="ECO:0000259" key="4">
    <source>
        <dbReference type="PROSITE" id="PS50977"/>
    </source>
</evidence>
<dbReference type="PROSITE" id="PS50977">
    <property type="entry name" value="HTH_TETR_2"/>
    <property type="match status" value="1"/>
</dbReference>
<dbReference type="InterPro" id="IPR036271">
    <property type="entry name" value="Tet_transcr_reg_TetR-rel_C_sf"/>
</dbReference>
<comment type="caution">
    <text evidence="5">The sequence shown here is derived from an EMBL/GenBank/DDBJ whole genome shotgun (WGS) entry which is preliminary data.</text>
</comment>
<keyword evidence="6" id="KW-1185">Reference proteome</keyword>
<dbReference type="Proteomes" id="UP000239352">
    <property type="component" value="Unassembled WGS sequence"/>
</dbReference>
<evidence type="ECO:0000256" key="2">
    <source>
        <dbReference type="PROSITE-ProRule" id="PRU00335"/>
    </source>
</evidence>
<dbReference type="Pfam" id="PF00440">
    <property type="entry name" value="TetR_N"/>
    <property type="match status" value="1"/>
</dbReference>
<dbReference type="AlphaFoldDB" id="A0A2T0GZ55"/>
<dbReference type="GO" id="GO:0003700">
    <property type="term" value="F:DNA-binding transcription factor activity"/>
    <property type="evidence" value="ECO:0007669"/>
    <property type="project" value="TreeGrafter"/>
</dbReference>
<feature type="domain" description="HTH tetR-type" evidence="4">
    <location>
        <begin position="25"/>
        <end position="85"/>
    </location>
</feature>
<dbReference type="GO" id="GO:0000976">
    <property type="term" value="F:transcription cis-regulatory region binding"/>
    <property type="evidence" value="ECO:0007669"/>
    <property type="project" value="TreeGrafter"/>
</dbReference>
<name>A0A2T0GZ55_ACTMO</name>
<dbReference type="RefSeq" id="WP_106112819.1">
    <property type="nucleotide sequence ID" value="NZ_PVSR01000004.1"/>
</dbReference>
<dbReference type="PRINTS" id="PR00455">
    <property type="entry name" value="HTHTETR"/>
</dbReference>
<dbReference type="InterPro" id="IPR050109">
    <property type="entry name" value="HTH-type_TetR-like_transc_reg"/>
</dbReference>
<organism evidence="5 6">
    <name type="scientific">Actinopolyspora mortivallis</name>
    <dbReference type="NCBI Taxonomy" id="33906"/>
    <lineage>
        <taxon>Bacteria</taxon>
        <taxon>Bacillati</taxon>
        <taxon>Actinomycetota</taxon>
        <taxon>Actinomycetes</taxon>
        <taxon>Actinopolysporales</taxon>
        <taxon>Actinopolysporaceae</taxon>
        <taxon>Actinopolyspora</taxon>
    </lineage>
</organism>
<reference evidence="5 6" key="1">
    <citation type="submission" date="2018-03" db="EMBL/GenBank/DDBJ databases">
        <title>Actinopolyspora mortivallis from Sahara, screening for active biomolecules.</title>
        <authorList>
            <person name="Selama O."/>
            <person name="Wellington E.M.H."/>
            <person name="Hacene H."/>
        </authorList>
    </citation>
    <scope>NUCLEOTIDE SEQUENCE [LARGE SCALE GENOMIC DNA]</scope>
    <source>
        <strain evidence="5 6">M5A</strain>
    </source>
</reference>
<dbReference type="PANTHER" id="PTHR30055:SF235">
    <property type="entry name" value="TRANSCRIPTIONAL REGULATORY PROTEIN"/>
    <property type="match status" value="1"/>
</dbReference>
<dbReference type="InterPro" id="IPR041678">
    <property type="entry name" value="TetR_C_16"/>
</dbReference>
<dbReference type="InterPro" id="IPR001647">
    <property type="entry name" value="HTH_TetR"/>
</dbReference>
<accession>A0A2T0GZ55</accession>
<proteinExistence type="predicted"/>
<keyword evidence="1 2" id="KW-0238">DNA-binding</keyword>
<feature type="compositionally biased region" description="Basic and acidic residues" evidence="3">
    <location>
        <begin position="1"/>
        <end position="11"/>
    </location>
</feature>
<evidence type="ECO:0000256" key="1">
    <source>
        <dbReference type="ARBA" id="ARBA00023125"/>
    </source>
</evidence>
<dbReference type="STRING" id="1050202.GCA_000384035_02107"/>
<dbReference type="PANTHER" id="PTHR30055">
    <property type="entry name" value="HTH-TYPE TRANSCRIPTIONAL REGULATOR RUTR"/>
    <property type="match status" value="1"/>
</dbReference>
<feature type="DNA-binding region" description="H-T-H motif" evidence="2">
    <location>
        <begin position="48"/>
        <end position="67"/>
    </location>
</feature>
<dbReference type="SUPFAM" id="SSF48498">
    <property type="entry name" value="Tetracyclin repressor-like, C-terminal domain"/>
    <property type="match status" value="1"/>
</dbReference>
<dbReference type="SUPFAM" id="SSF46689">
    <property type="entry name" value="Homeodomain-like"/>
    <property type="match status" value="1"/>
</dbReference>
<gene>
    <name evidence="5" type="ORF">CEP50_05435</name>
</gene>
<protein>
    <submittedName>
        <fullName evidence="5">TetR family transcriptional regulator</fullName>
    </submittedName>
</protein>
<evidence type="ECO:0000256" key="3">
    <source>
        <dbReference type="SAM" id="MobiDB-lite"/>
    </source>
</evidence>
<dbReference type="Pfam" id="PF17920">
    <property type="entry name" value="TetR_C_16"/>
    <property type="match status" value="1"/>
</dbReference>
<feature type="region of interest" description="Disordered" evidence="3">
    <location>
        <begin position="1"/>
        <end position="27"/>
    </location>
</feature>
<dbReference type="InterPro" id="IPR009057">
    <property type="entry name" value="Homeodomain-like_sf"/>
</dbReference>
<dbReference type="EMBL" id="PVSR01000004">
    <property type="protein sequence ID" value="PRW64370.1"/>
    <property type="molecule type" value="Genomic_DNA"/>
</dbReference>
<evidence type="ECO:0000313" key="5">
    <source>
        <dbReference type="EMBL" id="PRW64370.1"/>
    </source>
</evidence>
<sequence length="210" mass="23338">MSSVRHEDHRSTGGNRRRGRRAGGEETRRALLTAARAAFAENGYDGATVRDIARRAGVDPAMVRHWFGSKERLFTAAVSLPLEPARLLPGLLDGPRERLGERVLGTFLRTWDEAGGGEFTALVRSVSDREEAGRMLREFLTSTLLEPLLRELRADRTDLRAALCASQLVGLGMIRYVIRLSPLDEADVETVTRTMAPTVQHYLTGDLENR</sequence>
<dbReference type="Gene3D" id="1.10.357.10">
    <property type="entry name" value="Tetracycline Repressor, domain 2"/>
    <property type="match status" value="1"/>
</dbReference>